<proteinExistence type="predicted"/>
<dbReference type="InterPro" id="IPR011250">
    <property type="entry name" value="OMP/PagP_B-barrel"/>
</dbReference>
<evidence type="ECO:0000256" key="2">
    <source>
        <dbReference type="ARBA" id="ARBA00022729"/>
    </source>
</evidence>
<dbReference type="SUPFAM" id="SSF56925">
    <property type="entry name" value="OMPA-like"/>
    <property type="match status" value="1"/>
</dbReference>
<sequence length="203" mass="21503">MKKTLAASVMALSALSAHAADLGAYAFGTAGASYSTIERGDNLPSSASVNSGKQTDAAWEMGAGYRFDRSLAVEVSYADFGKSDANFNFCGFLSCVNGNLSAATTAVRASLLTFLPINDKVELFGRLSLNRVQTKVSLGSDSQDFNRTRAGFGFGAHYALSKQLALRGEFEYLAGAMDLQYNGYSLVKTSGQSALKAGLSYQF</sequence>
<dbReference type="InterPro" id="IPR006315">
    <property type="entry name" value="OM_autotransptr_brl_dom"/>
</dbReference>
<comment type="subcellular location">
    <subcellularLocation>
        <location evidence="1">Cell outer membrane</location>
    </subcellularLocation>
</comment>
<accession>A0ABS7FF90</accession>
<evidence type="ECO:0000256" key="3">
    <source>
        <dbReference type="SAM" id="SignalP"/>
    </source>
</evidence>
<evidence type="ECO:0000256" key="1">
    <source>
        <dbReference type="ARBA" id="ARBA00004442"/>
    </source>
</evidence>
<dbReference type="RefSeq" id="WP_080770256.1">
    <property type="nucleotide sequence ID" value="NZ_CP142381.1"/>
</dbReference>
<keyword evidence="6" id="KW-1185">Reference proteome</keyword>
<dbReference type="Gene3D" id="2.40.160.20">
    <property type="match status" value="1"/>
</dbReference>
<keyword evidence="2 3" id="KW-0732">Signal</keyword>
<protein>
    <submittedName>
        <fullName evidence="5">Porin</fullName>
    </submittedName>
</protein>
<dbReference type="GeneID" id="89684188"/>
<dbReference type="NCBIfam" id="TIGR01414">
    <property type="entry name" value="autotrans_barl"/>
    <property type="match status" value="1"/>
</dbReference>
<name>A0ABS7FF90_9NEIS</name>
<reference evidence="5 6" key="1">
    <citation type="submission" date="2021-05" db="EMBL/GenBank/DDBJ databases">
        <title>Draft Whole Genome Sequencing Of Biosensor Chromobacterium violaceum Strain CV026 Reveals A Regulatory RNA In Chromobacterium violaceum Phenotype Regulatory Network.</title>
        <authorList>
            <person name="Hong K.W."/>
            <person name="Chan K.G."/>
            <person name="Chang C.-Y."/>
        </authorList>
    </citation>
    <scope>NUCLEOTIDE SEQUENCE [LARGE SCALE GENOMIC DNA]</scope>
    <source>
        <strain evidence="5 6">ATCC 31532</strain>
    </source>
</reference>
<feature type="chain" id="PRO_5045246975" evidence="3">
    <location>
        <begin position="20"/>
        <end position="203"/>
    </location>
</feature>
<evidence type="ECO:0000313" key="5">
    <source>
        <dbReference type="EMBL" id="MBW8288741.1"/>
    </source>
</evidence>
<dbReference type="Pfam" id="PF13505">
    <property type="entry name" value="OMP_b-brl"/>
    <property type="match status" value="1"/>
</dbReference>
<comment type="caution">
    <text evidence="5">The sequence shown here is derived from an EMBL/GenBank/DDBJ whole genome shotgun (WGS) entry which is preliminary data.</text>
</comment>
<dbReference type="InterPro" id="IPR027385">
    <property type="entry name" value="Beta-barrel_OMP"/>
</dbReference>
<feature type="domain" description="Outer membrane protein beta-barrel" evidence="4">
    <location>
        <begin position="6"/>
        <end position="203"/>
    </location>
</feature>
<evidence type="ECO:0000313" key="6">
    <source>
        <dbReference type="Proteomes" id="UP000711178"/>
    </source>
</evidence>
<organism evidence="5 6">
    <name type="scientific">Chromobacterium subtsugae</name>
    <dbReference type="NCBI Taxonomy" id="251747"/>
    <lineage>
        <taxon>Bacteria</taxon>
        <taxon>Pseudomonadati</taxon>
        <taxon>Pseudomonadota</taxon>
        <taxon>Betaproteobacteria</taxon>
        <taxon>Neisseriales</taxon>
        <taxon>Chromobacteriaceae</taxon>
        <taxon>Chromobacterium</taxon>
    </lineage>
</organism>
<dbReference type="EMBL" id="JAHDTB010000012">
    <property type="protein sequence ID" value="MBW8288741.1"/>
    <property type="molecule type" value="Genomic_DNA"/>
</dbReference>
<feature type="signal peptide" evidence="3">
    <location>
        <begin position="1"/>
        <end position="19"/>
    </location>
</feature>
<gene>
    <name evidence="5" type="ORF">KIF53_13985</name>
</gene>
<dbReference type="Proteomes" id="UP000711178">
    <property type="component" value="Unassembled WGS sequence"/>
</dbReference>
<evidence type="ECO:0000259" key="4">
    <source>
        <dbReference type="Pfam" id="PF13505"/>
    </source>
</evidence>